<feature type="DNA-binding region" description="H-T-H motif" evidence="5">
    <location>
        <begin position="37"/>
        <end position="56"/>
    </location>
</feature>
<dbReference type="InterPro" id="IPR036271">
    <property type="entry name" value="Tet_transcr_reg_TetR-rel_C_sf"/>
</dbReference>
<accession>A0A8J7STJ0</accession>
<keyword evidence="3 5" id="KW-0238">DNA-binding</keyword>
<dbReference type="PANTHER" id="PTHR30055:SF228">
    <property type="entry name" value="TRANSCRIPTIONAL REGULATOR-RELATED"/>
    <property type="match status" value="1"/>
</dbReference>
<evidence type="ECO:0000256" key="2">
    <source>
        <dbReference type="ARBA" id="ARBA00023015"/>
    </source>
</evidence>
<proteinExistence type="predicted"/>
<dbReference type="InterPro" id="IPR023772">
    <property type="entry name" value="DNA-bd_HTH_TetR-type_CS"/>
</dbReference>
<dbReference type="Proteomes" id="UP000619033">
    <property type="component" value="Unassembled WGS sequence"/>
</dbReference>
<protein>
    <submittedName>
        <fullName evidence="7">TetR family transcriptional regulator C-terminal domain-containing protein</fullName>
    </submittedName>
</protein>
<dbReference type="InterPro" id="IPR050109">
    <property type="entry name" value="HTH-type_TetR-like_transc_reg"/>
</dbReference>
<dbReference type="PROSITE" id="PS50977">
    <property type="entry name" value="HTH_TETR_2"/>
    <property type="match status" value="1"/>
</dbReference>
<dbReference type="PROSITE" id="PS01081">
    <property type="entry name" value="HTH_TETR_1"/>
    <property type="match status" value="1"/>
</dbReference>
<keyword evidence="1" id="KW-0678">Repressor</keyword>
<organism evidence="7 8">
    <name type="scientific">Fuscibacter oryzae</name>
    <dbReference type="NCBI Taxonomy" id="2803939"/>
    <lineage>
        <taxon>Bacteria</taxon>
        <taxon>Pseudomonadati</taxon>
        <taxon>Pseudomonadota</taxon>
        <taxon>Alphaproteobacteria</taxon>
        <taxon>Rhodobacterales</taxon>
        <taxon>Paracoccaceae</taxon>
        <taxon>Fuscibacter</taxon>
    </lineage>
</organism>
<evidence type="ECO:0000313" key="8">
    <source>
        <dbReference type="Proteomes" id="UP000619033"/>
    </source>
</evidence>
<dbReference type="EMBL" id="JAESVP010000001">
    <property type="protein sequence ID" value="MBL4926611.1"/>
    <property type="molecule type" value="Genomic_DNA"/>
</dbReference>
<dbReference type="Gene3D" id="1.10.357.10">
    <property type="entry name" value="Tetracycline Repressor, domain 2"/>
    <property type="match status" value="1"/>
</dbReference>
<dbReference type="SUPFAM" id="SSF48498">
    <property type="entry name" value="Tetracyclin repressor-like, C-terminal domain"/>
    <property type="match status" value="1"/>
</dbReference>
<dbReference type="GO" id="GO:0000976">
    <property type="term" value="F:transcription cis-regulatory region binding"/>
    <property type="evidence" value="ECO:0007669"/>
    <property type="project" value="TreeGrafter"/>
</dbReference>
<evidence type="ECO:0000313" key="7">
    <source>
        <dbReference type="EMBL" id="MBL4926611.1"/>
    </source>
</evidence>
<evidence type="ECO:0000259" key="6">
    <source>
        <dbReference type="PROSITE" id="PS50977"/>
    </source>
</evidence>
<dbReference type="InterPro" id="IPR001647">
    <property type="entry name" value="HTH_TetR"/>
</dbReference>
<evidence type="ECO:0000256" key="5">
    <source>
        <dbReference type="PROSITE-ProRule" id="PRU00335"/>
    </source>
</evidence>
<comment type="caution">
    <text evidence="7">The sequence shown here is derived from an EMBL/GenBank/DDBJ whole genome shotgun (WGS) entry which is preliminary data.</text>
</comment>
<dbReference type="SUPFAM" id="SSF46689">
    <property type="entry name" value="Homeodomain-like"/>
    <property type="match status" value="1"/>
</dbReference>
<name>A0A8J7STJ0_9RHOB</name>
<dbReference type="AlphaFoldDB" id="A0A8J7STJ0"/>
<dbReference type="Pfam" id="PF13977">
    <property type="entry name" value="TetR_C_6"/>
    <property type="match status" value="1"/>
</dbReference>
<evidence type="ECO:0000256" key="3">
    <source>
        <dbReference type="ARBA" id="ARBA00023125"/>
    </source>
</evidence>
<dbReference type="RefSeq" id="WP_202657325.1">
    <property type="nucleotide sequence ID" value="NZ_JAESVP010000001.1"/>
</dbReference>
<keyword evidence="2" id="KW-0805">Transcription regulation</keyword>
<dbReference type="GO" id="GO:0003700">
    <property type="term" value="F:DNA-binding transcription factor activity"/>
    <property type="evidence" value="ECO:0007669"/>
    <property type="project" value="TreeGrafter"/>
</dbReference>
<gene>
    <name evidence="7" type="ORF">JI744_00705</name>
</gene>
<dbReference type="Pfam" id="PF00440">
    <property type="entry name" value="TetR_N"/>
    <property type="match status" value="1"/>
</dbReference>
<evidence type="ECO:0000256" key="4">
    <source>
        <dbReference type="ARBA" id="ARBA00023163"/>
    </source>
</evidence>
<sequence length="213" mass="23306">MTGERRSYRRESEESRREALVLAALDLLAEGGPAVATVRAIADRAGVTPGLIRHYFAGKDDLTRAAYRYFMERMTAESVAAMAAGPDDPRARLSRFVTSSLRPPVMEPLRLSLWTGFLQLLHSDPEMRAIHRQTYHGYRDVLEALIVALARPGTDAARCRADAIACNGVIDGLWLEGAALPEDFSGDLIEQIGLRAVGAILGADLPEPEKDHP</sequence>
<feature type="domain" description="HTH tetR-type" evidence="6">
    <location>
        <begin position="14"/>
        <end position="74"/>
    </location>
</feature>
<dbReference type="InterPro" id="IPR039538">
    <property type="entry name" value="BetI_C"/>
</dbReference>
<keyword evidence="4" id="KW-0804">Transcription</keyword>
<reference evidence="7" key="1">
    <citation type="submission" date="2021-01" db="EMBL/GenBank/DDBJ databases">
        <title>Genome seq and assembly of Tabrizicola sp. KVB23.</title>
        <authorList>
            <person name="Chhetri G."/>
        </authorList>
    </citation>
    <scope>NUCLEOTIDE SEQUENCE</scope>
    <source>
        <strain evidence="7">KVB23</strain>
    </source>
</reference>
<dbReference type="PANTHER" id="PTHR30055">
    <property type="entry name" value="HTH-TYPE TRANSCRIPTIONAL REGULATOR RUTR"/>
    <property type="match status" value="1"/>
</dbReference>
<dbReference type="InterPro" id="IPR009057">
    <property type="entry name" value="Homeodomain-like_sf"/>
</dbReference>
<evidence type="ECO:0000256" key="1">
    <source>
        <dbReference type="ARBA" id="ARBA00022491"/>
    </source>
</evidence>
<dbReference type="PRINTS" id="PR00455">
    <property type="entry name" value="HTHTETR"/>
</dbReference>
<keyword evidence="8" id="KW-1185">Reference proteome</keyword>